<reference evidence="1 2" key="1">
    <citation type="journal article" date="2022" name="Int. J. Syst. Evol. Microbiol.">
        <title>Prevotella herbatica sp. nov., a plant polysaccharide-decomposing anaerobic bacterium isolated from a methanogenic reactor.</title>
        <authorList>
            <person name="Uek A."/>
            <person name="Tonouchi A."/>
            <person name="Kaku N."/>
            <person name="Ueki K."/>
        </authorList>
    </citation>
    <scope>NUCLEOTIDE SEQUENCE [LARGE SCALE GENOMIC DNA]</scope>
    <source>
        <strain evidence="1 2">WR041</strain>
    </source>
</reference>
<name>A0ABM7P1C6_9BACT</name>
<accession>A0ABM7P1C6</accession>
<organism evidence="1 2">
    <name type="scientific">Prevotella herbatica</name>
    <dbReference type="NCBI Taxonomy" id="2801997"/>
    <lineage>
        <taxon>Bacteria</taxon>
        <taxon>Pseudomonadati</taxon>
        <taxon>Bacteroidota</taxon>
        <taxon>Bacteroidia</taxon>
        <taxon>Bacteroidales</taxon>
        <taxon>Prevotellaceae</taxon>
        <taxon>Prevotella</taxon>
    </lineage>
</organism>
<dbReference type="EMBL" id="AP024484">
    <property type="protein sequence ID" value="BCS86570.1"/>
    <property type="molecule type" value="Genomic_DNA"/>
</dbReference>
<protein>
    <submittedName>
        <fullName evidence="1">S24/S26 family peptidase</fullName>
    </submittedName>
</protein>
<dbReference type="RefSeq" id="WP_207154147.1">
    <property type="nucleotide sequence ID" value="NZ_AP024484.1"/>
</dbReference>
<keyword evidence="2" id="KW-1185">Reference proteome</keyword>
<dbReference type="SUPFAM" id="SSF51306">
    <property type="entry name" value="LexA/Signal peptidase"/>
    <property type="match status" value="1"/>
</dbReference>
<evidence type="ECO:0000313" key="1">
    <source>
        <dbReference type="EMBL" id="BCS86570.1"/>
    </source>
</evidence>
<gene>
    <name evidence="1" type="ORF">prwr041_24630</name>
</gene>
<evidence type="ECO:0000313" key="2">
    <source>
        <dbReference type="Proteomes" id="UP001319045"/>
    </source>
</evidence>
<dbReference type="InterPro" id="IPR036286">
    <property type="entry name" value="LexA/Signal_pep-like_sf"/>
</dbReference>
<proteinExistence type="predicted"/>
<dbReference type="CDD" id="cd06462">
    <property type="entry name" value="Peptidase_S24_S26"/>
    <property type="match status" value="1"/>
</dbReference>
<sequence length="161" mass="18681">MSKDDIETIKKTFSNALLLPEIANILKEGHTVTLILRGYSMRPFLEDNRDKALLKKTDCIKVGDAVLAEILPHKFVLHRIVKINNDAITLRGDGNLSDEHCHRNDILGTAIGFYRKGRNRVDSTDGMKWKVYSFIWMSLYPIRRYLLAFYRRIWIKLFGIA</sequence>
<dbReference type="Proteomes" id="UP001319045">
    <property type="component" value="Chromosome"/>
</dbReference>